<evidence type="ECO:0000259" key="3">
    <source>
        <dbReference type="PROSITE" id="PS50157"/>
    </source>
</evidence>
<keyword evidence="5" id="KW-1185">Reference proteome</keyword>
<accession>A0A166T6L7</accession>
<protein>
    <recommendedName>
        <fullName evidence="3">C2H2-type domain-containing protein</fullName>
    </recommendedName>
</protein>
<feature type="region of interest" description="Disordered" evidence="2">
    <location>
        <begin position="1"/>
        <end position="21"/>
    </location>
</feature>
<dbReference type="Proteomes" id="UP000076532">
    <property type="component" value="Unassembled WGS sequence"/>
</dbReference>
<dbReference type="SMART" id="SM00355">
    <property type="entry name" value="ZnF_C2H2"/>
    <property type="match status" value="2"/>
</dbReference>
<dbReference type="PROSITE" id="PS00028">
    <property type="entry name" value="ZINC_FINGER_C2H2_1"/>
    <property type="match status" value="1"/>
</dbReference>
<feature type="compositionally biased region" description="Basic and acidic residues" evidence="2">
    <location>
        <begin position="280"/>
        <end position="293"/>
    </location>
</feature>
<feature type="compositionally biased region" description="Polar residues" evidence="2">
    <location>
        <begin position="150"/>
        <end position="162"/>
    </location>
</feature>
<reference evidence="4 5" key="1">
    <citation type="journal article" date="2016" name="Mol. Biol. Evol.">
        <title>Comparative Genomics of Early-Diverging Mushroom-Forming Fungi Provides Insights into the Origins of Lignocellulose Decay Capabilities.</title>
        <authorList>
            <person name="Nagy L.G."/>
            <person name="Riley R."/>
            <person name="Tritt A."/>
            <person name="Adam C."/>
            <person name="Daum C."/>
            <person name="Floudas D."/>
            <person name="Sun H."/>
            <person name="Yadav J.S."/>
            <person name="Pangilinan J."/>
            <person name="Larsson K.H."/>
            <person name="Matsuura K."/>
            <person name="Barry K."/>
            <person name="Labutti K."/>
            <person name="Kuo R."/>
            <person name="Ohm R.A."/>
            <person name="Bhattacharya S.S."/>
            <person name="Shirouzu T."/>
            <person name="Yoshinaga Y."/>
            <person name="Martin F.M."/>
            <person name="Grigoriev I.V."/>
            <person name="Hibbett D.S."/>
        </authorList>
    </citation>
    <scope>NUCLEOTIDE SEQUENCE [LARGE SCALE GENOMIC DNA]</scope>
    <source>
        <strain evidence="4 5">CBS 109695</strain>
    </source>
</reference>
<feature type="domain" description="C2H2-type" evidence="3">
    <location>
        <begin position="236"/>
        <end position="263"/>
    </location>
</feature>
<dbReference type="OrthoDB" id="6077919at2759"/>
<feature type="compositionally biased region" description="Low complexity" evidence="2">
    <location>
        <begin position="197"/>
        <end position="211"/>
    </location>
</feature>
<feature type="region of interest" description="Disordered" evidence="2">
    <location>
        <begin position="150"/>
        <end position="213"/>
    </location>
</feature>
<name>A0A166T6L7_9AGAM</name>
<dbReference type="SUPFAM" id="SSF57667">
    <property type="entry name" value="beta-beta-alpha zinc fingers"/>
    <property type="match status" value="1"/>
</dbReference>
<keyword evidence="1" id="KW-0862">Zinc</keyword>
<evidence type="ECO:0000313" key="4">
    <source>
        <dbReference type="EMBL" id="KZP30246.1"/>
    </source>
</evidence>
<evidence type="ECO:0000313" key="5">
    <source>
        <dbReference type="Proteomes" id="UP000076532"/>
    </source>
</evidence>
<keyword evidence="1" id="KW-0863">Zinc-finger</keyword>
<evidence type="ECO:0000256" key="2">
    <source>
        <dbReference type="SAM" id="MobiDB-lite"/>
    </source>
</evidence>
<feature type="region of interest" description="Disordered" evidence="2">
    <location>
        <begin position="270"/>
        <end position="293"/>
    </location>
</feature>
<gene>
    <name evidence="4" type="ORF">FIBSPDRAFT_945988</name>
</gene>
<dbReference type="InterPro" id="IPR036236">
    <property type="entry name" value="Znf_C2H2_sf"/>
</dbReference>
<organism evidence="4 5">
    <name type="scientific">Athelia psychrophila</name>
    <dbReference type="NCBI Taxonomy" id="1759441"/>
    <lineage>
        <taxon>Eukaryota</taxon>
        <taxon>Fungi</taxon>
        <taxon>Dikarya</taxon>
        <taxon>Basidiomycota</taxon>
        <taxon>Agaricomycotina</taxon>
        <taxon>Agaricomycetes</taxon>
        <taxon>Agaricomycetidae</taxon>
        <taxon>Atheliales</taxon>
        <taxon>Atheliaceae</taxon>
        <taxon>Athelia</taxon>
    </lineage>
</organism>
<dbReference type="Gene3D" id="3.30.160.60">
    <property type="entry name" value="Classic Zinc Finger"/>
    <property type="match status" value="1"/>
</dbReference>
<dbReference type="InterPro" id="IPR013087">
    <property type="entry name" value="Znf_C2H2_type"/>
</dbReference>
<feature type="domain" description="C2H2-type" evidence="3">
    <location>
        <begin position="264"/>
        <end position="293"/>
    </location>
</feature>
<feature type="compositionally biased region" description="Low complexity" evidence="2">
    <location>
        <begin position="176"/>
        <end position="185"/>
    </location>
</feature>
<dbReference type="GO" id="GO:0008270">
    <property type="term" value="F:zinc ion binding"/>
    <property type="evidence" value="ECO:0007669"/>
    <property type="project" value="UniProtKB-KW"/>
</dbReference>
<sequence length="293" mass="32499">MDATYPRYSHQDSSPRSQHALLVPLSYPIQQSNPEAKYFSYQDTRDSRQPQPPSPTYSYPDEILPTTPDDGAGYNPVAIAFSDSQYESSPMPESGMASYLATSLYECSPPPEPGMASYFPTSQYEYKLLPESGMPSHPHTFQSLDPRTLSSRKAQGFSQPQSLDVPRANRGRYYSDSESGSDASSPGLLVKQERARSTSIRSSGSRIGASAQTKTIVATTKIRDASKRRRSHPAKVICQTCHNDFTTTFALSRHIVSHTGRRDFPCTKTGCPSRFSTDSGRTRHERSPTLHRS</sequence>
<dbReference type="STRING" id="436010.A0A166T6L7"/>
<dbReference type="EMBL" id="KV417494">
    <property type="protein sequence ID" value="KZP30246.1"/>
    <property type="molecule type" value="Genomic_DNA"/>
</dbReference>
<keyword evidence="1" id="KW-0479">Metal-binding</keyword>
<feature type="region of interest" description="Disordered" evidence="2">
    <location>
        <begin position="33"/>
        <end position="75"/>
    </location>
</feature>
<dbReference type="PROSITE" id="PS50157">
    <property type="entry name" value="ZINC_FINGER_C2H2_2"/>
    <property type="match status" value="2"/>
</dbReference>
<proteinExistence type="predicted"/>
<dbReference type="AlphaFoldDB" id="A0A166T6L7"/>
<evidence type="ECO:0000256" key="1">
    <source>
        <dbReference type="PROSITE-ProRule" id="PRU00042"/>
    </source>
</evidence>